<reference evidence="3" key="2">
    <citation type="submission" date="2023-06" db="EMBL/GenBank/DDBJ databases">
        <authorList>
            <consortium name="Lawrence Berkeley National Laboratory"/>
            <person name="Haridas S."/>
            <person name="Hensen N."/>
            <person name="Bonometti L."/>
            <person name="Westerberg I."/>
            <person name="Brannstrom I.O."/>
            <person name="Guillou S."/>
            <person name="Cros-Aarteil S."/>
            <person name="Calhoun S."/>
            <person name="Kuo A."/>
            <person name="Mondo S."/>
            <person name="Pangilinan J."/>
            <person name="Riley R."/>
            <person name="LaButti K."/>
            <person name="Andreopoulos B."/>
            <person name="Lipzen A."/>
            <person name="Chen C."/>
            <person name="Yanf M."/>
            <person name="Daum C."/>
            <person name="Ng V."/>
            <person name="Clum A."/>
            <person name="Steindorff A."/>
            <person name="Ohm R."/>
            <person name="Martin F."/>
            <person name="Silar P."/>
            <person name="Natvig D."/>
            <person name="Lalanne C."/>
            <person name="Gautier V."/>
            <person name="Ament-velasquez S.L."/>
            <person name="Kruys A."/>
            <person name="Hutchinson M.I."/>
            <person name="Powell A.J."/>
            <person name="Barry K."/>
            <person name="Miller A.N."/>
            <person name="Grigoriev I.V."/>
            <person name="Debuchy R."/>
            <person name="Gladieux P."/>
            <person name="Thoren M.H."/>
            <person name="Johannesson H."/>
        </authorList>
    </citation>
    <scope>NUCLEOTIDE SEQUENCE</scope>
    <source>
        <strain evidence="3">CBS 232.78</strain>
    </source>
</reference>
<sequence>MRSHLANPFLKLSVHMKIQMRLVGTVTRCPYGTVTRPTFSAVAKAVTQSPSITSRALFTSSTTPSKLLSPSLSSLTTLRPLSSRLRWEAARVSGRAQSAQSLATAGGERHASSTTPTSKSSSPLARDVLKTSPSSKTATSGGSPPPGASRLAFPEHITIYYAGTGKNTFLAMMKLTTIFVFVFFGFVVTPSYLMAHEPWTKTAGVALCGVIPLVYVAFFTSPFVTTIRIHLPVFARSSAEMLKRFARTAPPSTRLDITTMTLIGKPRVSSVRVGDLQPVHRRLGMVNYVRETAALNSKRKWYRFRAVGKFHVQAGNDEKIKTGWVWREIADAIAKRQAPKP</sequence>
<comment type="caution">
    <text evidence="3">The sequence shown here is derived from an EMBL/GenBank/DDBJ whole genome shotgun (WGS) entry which is preliminary data.</text>
</comment>
<dbReference type="AlphaFoldDB" id="A0AAE0P5D2"/>
<gene>
    <name evidence="3" type="ORF">B0H63DRAFT_20908</name>
</gene>
<name>A0AAE0P5D2_9PEZI</name>
<keyword evidence="2" id="KW-0472">Membrane</keyword>
<accession>A0AAE0P5D2</accession>
<evidence type="ECO:0000256" key="2">
    <source>
        <dbReference type="SAM" id="Phobius"/>
    </source>
</evidence>
<evidence type="ECO:0000313" key="3">
    <source>
        <dbReference type="EMBL" id="KAK3393590.1"/>
    </source>
</evidence>
<feature type="transmembrane region" description="Helical" evidence="2">
    <location>
        <begin position="175"/>
        <end position="193"/>
    </location>
</feature>
<evidence type="ECO:0000313" key="4">
    <source>
        <dbReference type="Proteomes" id="UP001285441"/>
    </source>
</evidence>
<keyword evidence="4" id="KW-1185">Reference proteome</keyword>
<feature type="transmembrane region" description="Helical" evidence="2">
    <location>
        <begin position="213"/>
        <end position="235"/>
    </location>
</feature>
<keyword evidence="2" id="KW-1133">Transmembrane helix</keyword>
<keyword evidence="2" id="KW-0812">Transmembrane</keyword>
<feature type="compositionally biased region" description="Polar residues" evidence="1">
    <location>
        <begin position="131"/>
        <end position="142"/>
    </location>
</feature>
<proteinExistence type="predicted"/>
<evidence type="ECO:0000256" key="1">
    <source>
        <dbReference type="SAM" id="MobiDB-lite"/>
    </source>
</evidence>
<protein>
    <submittedName>
        <fullName evidence="3">Uncharacterized protein</fullName>
    </submittedName>
</protein>
<feature type="compositionally biased region" description="Low complexity" evidence="1">
    <location>
        <begin position="112"/>
        <end position="123"/>
    </location>
</feature>
<dbReference type="EMBL" id="JAULSW010000001">
    <property type="protein sequence ID" value="KAK3393590.1"/>
    <property type="molecule type" value="Genomic_DNA"/>
</dbReference>
<reference evidence="3" key="1">
    <citation type="journal article" date="2023" name="Mol. Phylogenet. Evol.">
        <title>Genome-scale phylogeny and comparative genomics of the fungal order Sordariales.</title>
        <authorList>
            <person name="Hensen N."/>
            <person name="Bonometti L."/>
            <person name="Westerberg I."/>
            <person name="Brannstrom I.O."/>
            <person name="Guillou S."/>
            <person name="Cros-Aarteil S."/>
            <person name="Calhoun S."/>
            <person name="Haridas S."/>
            <person name="Kuo A."/>
            <person name="Mondo S."/>
            <person name="Pangilinan J."/>
            <person name="Riley R."/>
            <person name="LaButti K."/>
            <person name="Andreopoulos B."/>
            <person name="Lipzen A."/>
            <person name="Chen C."/>
            <person name="Yan M."/>
            <person name="Daum C."/>
            <person name="Ng V."/>
            <person name="Clum A."/>
            <person name="Steindorff A."/>
            <person name="Ohm R.A."/>
            <person name="Martin F."/>
            <person name="Silar P."/>
            <person name="Natvig D.O."/>
            <person name="Lalanne C."/>
            <person name="Gautier V."/>
            <person name="Ament-Velasquez S.L."/>
            <person name="Kruys A."/>
            <person name="Hutchinson M.I."/>
            <person name="Powell A.J."/>
            <person name="Barry K."/>
            <person name="Miller A.N."/>
            <person name="Grigoriev I.V."/>
            <person name="Debuchy R."/>
            <person name="Gladieux P."/>
            <person name="Hiltunen Thoren M."/>
            <person name="Johannesson H."/>
        </authorList>
    </citation>
    <scope>NUCLEOTIDE SEQUENCE</scope>
    <source>
        <strain evidence="3">CBS 232.78</strain>
    </source>
</reference>
<feature type="region of interest" description="Disordered" evidence="1">
    <location>
        <begin position="98"/>
        <end position="149"/>
    </location>
</feature>
<organism evidence="3 4">
    <name type="scientific">Podospora didyma</name>
    <dbReference type="NCBI Taxonomy" id="330526"/>
    <lineage>
        <taxon>Eukaryota</taxon>
        <taxon>Fungi</taxon>
        <taxon>Dikarya</taxon>
        <taxon>Ascomycota</taxon>
        <taxon>Pezizomycotina</taxon>
        <taxon>Sordariomycetes</taxon>
        <taxon>Sordariomycetidae</taxon>
        <taxon>Sordariales</taxon>
        <taxon>Podosporaceae</taxon>
        <taxon>Podospora</taxon>
    </lineage>
</organism>
<dbReference type="Proteomes" id="UP001285441">
    <property type="component" value="Unassembled WGS sequence"/>
</dbReference>